<dbReference type="EMBL" id="CP003273">
    <property type="protein sequence ID" value="AGL02723.1"/>
    <property type="molecule type" value="Genomic_DNA"/>
</dbReference>
<sequence>MKSDSQYRLTISGDNPRQYHLHSRWLAELYLQTYRQMGKMICIEKLVEGLWQPVHL</sequence>
<evidence type="ECO:0000313" key="2">
    <source>
        <dbReference type="Proteomes" id="UP000013520"/>
    </source>
</evidence>
<accession>R4KHM9</accession>
<name>R4KHM9_9FIRM</name>
<dbReference type="RefSeq" id="WP_006523384.1">
    <property type="nucleotide sequence ID" value="NC_021184.1"/>
</dbReference>
<protein>
    <submittedName>
        <fullName evidence="1">Uncharacterized protein</fullName>
    </submittedName>
</protein>
<dbReference type="KEGG" id="dgi:Desgi_3379"/>
<dbReference type="OrthoDB" id="9904501at2"/>
<evidence type="ECO:0000313" key="1">
    <source>
        <dbReference type="EMBL" id="AGL02723.1"/>
    </source>
</evidence>
<proteinExistence type="predicted"/>
<reference evidence="1 2" key="1">
    <citation type="submission" date="2012-01" db="EMBL/GenBank/DDBJ databases">
        <title>Complete sequence of Desulfotomaculum gibsoniae DSM 7213.</title>
        <authorList>
            <consortium name="US DOE Joint Genome Institute"/>
            <person name="Lucas S."/>
            <person name="Han J."/>
            <person name="Lapidus A."/>
            <person name="Cheng J.-F."/>
            <person name="Goodwin L."/>
            <person name="Pitluck S."/>
            <person name="Peters L."/>
            <person name="Ovchinnikova G."/>
            <person name="Teshima H."/>
            <person name="Detter J.C."/>
            <person name="Han C."/>
            <person name="Tapia R."/>
            <person name="Land M."/>
            <person name="Hauser L."/>
            <person name="Kyrpides N."/>
            <person name="Ivanova N."/>
            <person name="Pagani I."/>
            <person name="Parshina S."/>
            <person name="Plugge C."/>
            <person name="Muyzer G."/>
            <person name="Kuever J."/>
            <person name="Ivanova A."/>
            <person name="Nazina T."/>
            <person name="Klenk H.-P."/>
            <person name="Brambilla E."/>
            <person name="Spring S."/>
            <person name="Stams A.F."/>
            <person name="Woyke T."/>
        </authorList>
    </citation>
    <scope>NUCLEOTIDE SEQUENCE [LARGE SCALE GENOMIC DNA]</scope>
    <source>
        <strain evidence="1 2">DSM 7213</strain>
    </source>
</reference>
<dbReference type="AlphaFoldDB" id="R4KHM9"/>
<gene>
    <name evidence="1" type="ORF">Desgi_3379</name>
</gene>
<dbReference type="STRING" id="767817.Desgi_3379"/>
<keyword evidence="2" id="KW-1185">Reference proteome</keyword>
<dbReference type="HOGENOM" id="CLU_3006756_0_0_9"/>
<organism evidence="1 2">
    <name type="scientific">Desulfoscipio gibsoniae DSM 7213</name>
    <dbReference type="NCBI Taxonomy" id="767817"/>
    <lineage>
        <taxon>Bacteria</taxon>
        <taxon>Bacillati</taxon>
        <taxon>Bacillota</taxon>
        <taxon>Clostridia</taxon>
        <taxon>Eubacteriales</taxon>
        <taxon>Desulfallaceae</taxon>
        <taxon>Desulfoscipio</taxon>
    </lineage>
</organism>
<dbReference type="Proteomes" id="UP000013520">
    <property type="component" value="Chromosome"/>
</dbReference>